<dbReference type="GO" id="GO:0004722">
    <property type="term" value="F:protein serine/threonine phosphatase activity"/>
    <property type="evidence" value="ECO:0000318"/>
    <property type="project" value="GO_Central"/>
</dbReference>
<proteinExistence type="predicted"/>
<accession>A0A022QUX1</accession>
<dbReference type="PROSITE" id="PS51746">
    <property type="entry name" value="PPM_2"/>
    <property type="match status" value="1"/>
</dbReference>
<dbReference type="InterPro" id="IPR015655">
    <property type="entry name" value="PP2C"/>
</dbReference>
<evidence type="ECO:0000313" key="3">
    <source>
        <dbReference type="Proteomes" id="UP000030748"/>
    </source>
</evidence>
<dbReference type="Gene3D" id="3.60.40.10">
    <property type="entry name" value="PPM-type phosphatase domain"/>
    <property type="match status" value="2"/>
</dbReference>
<dbReference type="eggNOG" id="KOG0700">
    <property type="taxonomic scope" value="Eukaryota"/>
</dbReference>
<sequence>MVSYSNCEFSTAVLEANAPIEDYSHVVIGKNATFVGIYDGHCGTEAANYLKKFLFNNLLRISGEKGWTMSGDMIKQAISETEEGFIDFVRQSLKENRRIVNVGSCCMVGIIWDETLYVANLGNSKTILGNIETRSTSIRPLKLAYDQPRNPKIRHACRCMGNASVKYPEEFDLDSDNPKTVEINLVPTEDKFVIFASHGLWEFLSNEEAVKIVQNKPRRGIAKRLIKSAMKVAAKRKNVTYKELKRMYFDSSDRKIHNDITVIVVFFKYNNAEPPSFPLASFEIPNNPALANPAQ</sequence>
<name>A0A022QUX1_ERYGU</name>
<dbReference type="Proteomes" id="UP000030748">
    <property type="component" value="Unassembled WGS sequence"/>
</dbReference>
<dbReference type="SMART" id="SM00332">
    <property type="entry name" value="PP2Cc"/>
    <property type="match status" value="1"/>
</dbReference>
<dbReference type="InterPro" id="IPR036457">
    <property type="entry name" value="PPM-type-like_dom_sf"/>
</dbReference>
<dbReference type="PANTHER" id="PTHR47992">
    <property type="entry name" value="PROTEIN PHOSPHATASE"/>
    <property type="match status" value="1"/>
</dbReference>
<dbReference type="Pfam" id="PF00481">
    <property type="entry name" value="PP2C"/>
    <property type="match status" value="2"/>
</dbReference>
<dbReference type="SUPFAM" id="SSF81606">
    <property type="entry name" value="PP2C-like"/>
    <property type="match status" value="1"/>
</dbReference>
<evidence type="ECO:0000313" key="2">
    <source>
        <dbReference type="EMBL" id="EYU32467.1"/>
    </source>
</evidence>
<dbReference type="CDD" id="cd00143">
    <property type="entry name" value="PP2Cc"/>
    <property type="match status" value="1"/>
</dbReference>
<dbReference type="STRING" id="4155.A0A022QUX1"/>
<evidence type="ECO:0000259" key="1">
    <source>
        <dbReference type="PROSITE" id="PS51746"/>
    </source>
</evidence>
<dbReference type="AlphaFoldDB" id="A0A022QUX1"/>
<feature type="domain" description="PPM-type phosphatase" evidence="1">
    <location>
        <begin position="3"/>
        <end position="267"/>
    </location>
</feature>
<dbReference type="EMBL" id="KI630834">
    <property type="protein sequence ID" value="EYU32467.1"/>
    <property type="molecule type" value="Genomic_DNA"/>
</dbReference>
<keyword evidence="3" id="KW-1185">Reference proteome</keyword>
<protein>
    <recommendedName>
        <fullName evidence="1">PPM-type phosphatase domain-containing protein</fullName>
    </recommendedName>
</protein>
<gene>
    <name evidence="2" type="ORF">MIMGU_mgv1a010992mg</name>
</gene>
<dbReference type="GO" id="GO:1902531">
    <property type="term" value="P:regulation of intracellular signal transduction"/>
    <property type="evidence" value="ECO:0000318"/>
    <property type="project" value="GO_Central"/>
</dbReference>
<reference evidence="2 3" key="1">
    <citation type="journal article" date="2013" name="Proc. Natl. Acad. Sci. U.S.A.">
        <title>Fine-scale variation in meiotic recombination in Mimulus inferred from population shotgun sequencing.</title>
        <authorList>
            <person name="Hellsten U."/>
            <person name="Wright K.M."/>
            <person name="Jenkins J."/>
            <person name="Shu S."/>
            <person name="Yuan Y."/>
            <person name="Wessler S.R."/>
            <person name="Schmutz J."/>
            <person name="Willis J.H."/>
            <person name="Rokhsar D.S."/>
        </authorList>
    </citation>
    <scope>NUCLEOTIDE SEQUENCE [LARGE SCALE GENOMIC DNA]</scope>
    <source>
        <strain evidence="3">cv. DUN x IM62</strain>
    </source>
</reference>
<organism evidence="2 3">
    <name type="scientific">Erythranthe guttata</name>
    <name type="common">Yellow monkey flower</name>
    <name type="synonym">Mimulus guttatus</name>
    <dbReference type="NCBI Taxonomy" id="4155"/>
    <lineage>
        <taxon>Eukaryota</taxon>
        <taxon>Viridiplantae</taxon>
        <taxon>Streptophyta</taxon>
        <taxon>Embryophyta</taxon>
        <taxon>Tracheophyta</taxon>
        <taxon>Spermatophyta</taxon>
        <taxon>Magnoliopsida</taxon>
        <taxon>eudicotyledons</taxon>
        <taxon>Gunneridae</taxon>
        <taxon>Pentapetalae</taxon>
        <taxon>asterids</taxon>
        <taxon>lamiids</taxon>
        <taxon>Lamiales</taxon>
        <taxon>Phrymaceae</taxon>
        <taxon>Erythranthe</taxon>
    </lineage>
</organism>
<dbReference type="InterPro" id="IPR001932">
    <property type="entry name" value="PPM-type_phosphatase-like_dom"/>
</dbReference>